<dbReference type="Pfam" id="PF04195">
    <property type="entry name" value="Transposase_28"/>
    <property type="match status" value="1"/>
</dbReference>
<proteinExistence type="predicted"/>
<name>A0A8J5X2A4_ZIZPA</name>
<evidence type="ECO:0000259" key="1">
    <source>
        <dbReference type="Pfam" id="PF04195"/>
    </source>
</evidence>
<dbReference type="InterPro" id="IPR007321">
    <property type="entry name" value="Transposase_28"/>
</dbReference>
<keyword evidence="3" id="KW-1185">Reference proteome</keyword>
<dbReference type="AlphaFoldDB" id="A0A8J5X2A4"/>
<evidence type="ECO:0000313" key="3">
    <source>
        <dbReference type="Proteomes" id="UP000729402"/>
    </source>
</evidence>
<accession>A0A8J5X2A4</accession>
<gene>
    <name evidence="2" type="ORF">GUJ93_ZPchr0013g37873</name>
</gene>
<organism evidence="2 3">
    <name type="scientific">Zizania palustris</name>
    <name type="common">Northern wild rice</name>
    <dbReference type="NCBI Taxonomy" id="103762"/>
    <lineage>
        <taxon>Eukaryota</taxon>
        <taxon>Viridiplantae</taxon>
        <taxon>Streptophyta</taxon>
        <taxon>Embryophyta</taxon>
        <taxon>Tracheophyta</taxon>
        <taxon>Spermatophyta</taxon>
        <taxon>Magnoliopsida</taxon>
        <taxon>Liliopsida</taxon>
        <taxon>Poales</taxon>
        <taxon>Poaceae</taxon>
        <taxon>BOP clade</taxon>
        <taxon>Oryzoideae</taxon>
        <taxon>Oryzeae</taxon>
        <taxon>Zizaniinae</taxon>
        <taxon>Zizania</taxon>
    </lineage>
</organism>
<dbReference type="OrthoDB" id="685425at2759"/>
<protein>
    <recommendedName>
        <fullName evidence="1">Transposase (putative) gypsy type domain-containing protein</fullName>
    </recommendedName>
</protein>
<reference evidence="2" key="1">
    <citation type="journal article" date="2021" name="bioRxiv">
        <title>Whole Genome Assembly and Annotation of Northern Wild Rice, Zizania palustris L., Supports a Whole Genome Duplication in the Zizania Genus.</title>
        <authorList>
            <person name="Haas M."/>
            <person name="Kono T."/>
            <person name="Macchietto M."/>
            <person name="Millas R."/>
            <person name="McGilp L."/>
            <person name="Shao M."/>
            <person name="Duquette J."/>
            <person name="Hirsch C.N."/>
            <person name="Kimball J."/>
        </authorList>
    </citation>
    <scope>NUCLEOTIDE SEQUENCE</scope>
    <source>
        <tissue evidence="2">Fresh leaf tissue</tissue>
    </source>
</reference>
<dbReference type="PANTHER" id="PTHR33026">
    <property type="entry name" value="OS06G0360600 PROTEIN"/>
    <property type="match status" value="1"/>
</dbReference>
<comment type="caution">
    <text evidence="2">The sequence shown here is derived from an EMBL/GenBank/DDBJ whole genome shotgun (WGS) entry which is preliminary data.</text>
</comment>
<dbReference type="Proteomes" id="UP000729402">
    <property type="component" value="Unassembled WGS sequence"/>
</dbReference>
<dbReference type="EMBL" id="JAAALK010000079">
    <property type="protein sequence ID" value="KAG8100611.1"/>
    <property type="molecule type" value="Genomic_DNA"/>
</dbReference>
<evidence type="ECO:0000313" key="2">
    <source>
        <dbReference type="EMBL" id="KAG8100611.1"/>
    </source>
</evidence>
<feature type="domain" description="Transposase (putative) gypsy type" evidence="1">
    <location>
        <begin position="4"/>
        <end position="67"/>
    </location>
</feature>
<reference evidence="2" key="2">
    <citation type="submission" date="2021-02" db="EMBL/GenBank/DDBJ databases">
        <authorList>
            <person name="Kimball J.A."/>
            <person name="Haas M.W."/>
            <person name="Macchietto M."/>
            <person name="Kono T."/>
            <person name="Duquette J."/>
            <person name="Shao M."/>
        </authorList>
    </citation>
    <scope>NUCLEOTIDE SEQUENCE</scope>
    <source>
        <tissue evidence="2">Fresh leaf tissue</tissue>
    </source>
</reference>
<dbReference type="PANTHER" id="PTHR33026:SF7">
    <property type="entry name" value="OS03G0100275 PROTEIN"/>
    <property type="match status" value="1"/>
</dbReference>
<sequence length="104" mass="11852">MVFDSFHHGFRLSVHPFLQGVLHHYDISFCNLNPNSILRLAIFVELCESFLGIDPHFNLSCHFFFLQPLWSKVVGRCGLQLHDGKVAEYISVPLPSSNKGWHSG</sequence>